<dbReference type="InterPro" id="IPR000742">
    <property type="entry name" value="EGF"/>
</dbReference>
<dbReference type="FunFam" id="2.10.25.10:FF:000010">
    <property type="entry name" value="Pro-epidermal growth factor"/>
    <property type="match status" value="2"/>
</dbReference>
<evidence type="ECO:0000259" key="12">
    <source>
        <dbReference type="PROSITE" id="PS50026"/>
    </source>
</evidence>
<dbReference type="FunFam" id="2.10.25.10:FF:000078">
    <property type="entry name" value="Fibulin-1"/>
    <property type="match status" value="1"/>
</dbReference>
<keyword evidence="7" id="KW-0106">Calcium</keyword>
<keyword evidence="5 10" id="KW-0245">EGF-like domain</keyword>
<keyword evidence="8" id="KW-1015">Disulfide bond</keyword>
<evidence type="ECO:0000256" key="10">
    <source>
        <dbReference type="PROSITE-ProRule" id="PRU00076"/>
    </source>
</evidence>
<evidence type="ECO:0000256" key="9">
    <source>
        <dbReference type="ARBA" id="ARBA00023180"/>
    </source>
</evidence>
<organism evidence="13 14">
    <name type="scientific">Mola mola</name>
    <name type="common">Ocean sunfish</name>
    <name type="synonym">Tetraodon mola</name>
    <dbReference type="NCBI Taxonomy" id="94237"/>
    <lineage>
        <taxon>Eukaryota</taxon>
        <taxon>Metazoa</taxon>
        <taxon>Chordata</taxon>
        <taxon>Craniata</taxon>
        <taxon>Vertebrata</taxon>
        <taxon>Euteleostomi</taxon>
        <taxon>Actinopterygii</taxon>
        <taxon>Neopterygii</taxon>
        <taxon>Teleostei</taxon>
        <taxon>Neoteleostei</taxon>
        <taxon>Acanthomorphata</taxon>
        <taxon>Eupercaria</taxon>
        <taxon>Tetraodontiformes</taxon>
        <taxon>Molidae</taxon>
        <taxon>Mola</taxon>
    </lineage>
</organism>
<dbReference type="SMART" id="SM00181">
    <property type="entry name" value="EGF"/>
    <property type="match status" value="6"/>
</dbReference>
<reference evidence="13" key="1">
    <citation type="submission" date="2025-08" db="UniProtKB">
        <authorList>
            <consortium name="Ensembl"/>
        </authorList>
    </citation>
    <scope>IDENTIFICATION</scope>
</reference>
<dbReference type="GO" id="GO:0005509">
    <property type="term" value="F:calcium ion binding"/>
    <property type="evidence" value="ECO:0007669"/>
    <property type="project" value="InterPro"/>
</dbReference>
<dbReference type="InterPro" id="IPR001881">
    <property type="entry name" value="EGF-like_Ca-bd_dom"/>
</dbReference>
<dbReference type="PANTHER" id="PTHR24034:SF158">
    <property type="entry name" value="FIBULIN 2"/>
    <property type="match status" value="1"/>
</dbReference>
<evidence type="ECO:0000256" key="1">
    <source>
        <dbReference type="ARBA" id="ARBA00004498"/>
    </source>
</evidence>
<keyword evidence="14" id="KW-1185">Reference proteome</keyword>
<dbReference type="SMART" id="SM00179">
    <property type="entry name" value="EGF_CA"/>
    <property type="match status" value="7"/>
</dbReference>
<dbReference type="STRING" id="94237.ENSMMOP00000022611"/>
<protein>
    <recommendedName>
        <fullName evidence="12">EGF-like domain-containing protein</fullName>
    </recommendedName>
</protein>
<comment type="caution">
    <text evidence="10">Lacks conserved residue(s) required for the propagation of feature annotation.</text>
</comment>
<keyword evidence="4" id="KW-0272">Extracellular matrix</keyword>
<dbReference type="SUPFAM" id="SSF57184">
    <property type="entry name" value="Growth factor receptor domain"/>
    <property type="match status" value="2"/>
</dbReference>
<dbReference type="Proteomes" id="UP000261620">
    <property type="component" value="Unplaced"/>
</dbReference>
<dbReference type="Ensembl" id="ENSMMOT00000022982.1">
    <property type="protein sequence ID" value="ENSMMOP00000022611.1"/>
    <property type="gene ID" value="ENSMMOG00000017189.1"/>
</dbReference>
<evidence type="ECO:0000313" key="13">
    <source>
        <dbReference type="Ensembl" id="ENSMMOP00000022611.1"/>
    </source>
</evidence>
<dbReference type="InterPro" id="IPR009030">
    <property type="entry name" value="Growth_fac_rcpt_cys_sf"/>
</dbReference>
<dbReference type="OMA" id="SCRIDEC"/>
<accession>A0A3Q3XHD3</accession>
<keyword evidence="9" id="KW-0325">Glycoprotein</keyword>
<feature type="region of interest" description="Disordered" evidence="11">
    <location>
        <begin position="357"/>
        <end position="379"/>
    </location>
</feature>
<keyword evidence="3" id="KW-0964">Secreted</keyword>
<dbReference type="PANTHER" id="PTHR24034">
    <property type="entry name" value="EGF-LIKE DOMAIN-CONTAINING PROTEIN"/>
    <property type="match status" value="1"/>
</dbReference>
<dbReference type="PROSITE" id="PS01186">
    <property type="entry name" value="EGF_2"/>
    <property type="match status" value="1"/>
</dbReference>
<keyword evidence="6" id="KW-0677">Repeat</keyword>
<dbReference type="InterPro" id="IPR049883">
    <property type="entry name" value="NOTCH1_EGF-like"/>
</dbReference>
<name>A0A3Q3XHD3_MOLML</name>
<dbReference type="PROSITE" id="PS50026">
    <property type="entry name" value="EGF_3"/>
    <property type="match status" value="2"/>
</dbReference>
<feature type="domain" description="EGF-like" evidence="12">
    <location>
        <begin position="171"/>
        <end position="209"/>
    </location>
</feature>
<feature type="domain" description="EGF-like" evidence="12">
    <location>
        <begin position="89"/>
        <end position="127"/>
    </location>
</feature>
<dbReference type="FunFam" id="2.10.25.10:FF:000341">
    <property type="entry name" value="Fibulin 2"/>
    <property type="match status" value="1"/>
</dbReference>
<proteinExistence type="inferred from homology"/>
<evidence type="ECO:0000256" key="2">
    <source>
        <dbReference type="ARBA" id="ARBA00006127"/>
    </source>
</evidence>
<evidence type="ECO:0000256" key="7">
    <source>
        <dbReference type="ARBA" id="ARBA00022837"/>
    </source>
</evidence>
<dbReference type="Gene3D" id="2.10.25.10">
    <property type="entry name" value="Laminin"/>
    <property type="match status" value="7"/>
</dbReference>
<dbReference type="PROSITE" id="PS00010">
    <property type="entry name" value="ASX_HYDROXYL"/>
    <property type="match status" value="2"/>
</dbReference>
<comment type="subcellular location">
    <subcellularLocation>
        <location evidence="1">Secreted</location>
        <location evidence="1">Extracellular space</location>
        <location evidence="1">Extracellular matrix</location>
    </subcellularLocation>
</comment>
<dbReference type="InterPro" id="IPR050751">
    <property type="entry name" value="ECM_structural_protein"/>
</dbReference>
<dbReference type="GO" id="GO:0030198">
    <property type="term" value="P:extracellular matrix organization"/>
    <property type="evidence" value="ECO:0007669"/>
    <property type="project" value="TreeGrafter"/>
</dbReference>
<dbReference type="Pfam" id="PF14670">
    <property type="entry name" value="FXa_inhibition"/>
    <property type="match status" value="1"/>
</dbReference>
<comment type="similarity">
    <text evidence="2">Belongs to the fibulin family.</text>
</comment>
<evidence type="ECO:0000313" key="14">
    <source>
        <dbReference type="Proteomes" id="UP000261620"/>
    </source>
</evidence>
<evidence type="ECO:0000256" key="4">
    <source>
        <dbReference type="ARBA" id="ARBA00022530"/>
    </source>
</evidence>
<dbReference type="InterPro" id="IPR018097">
    <property type="entry name" value="EGF_Ca-bd_CS"/>
</dbReference>
<dbReference type="SUPFAM" id="SSF57196">
    <property type="entry name" value="EGF/Laminin"/>
    <property type="match status" value="2"/>
</dbReference>
<evidence type="ECO:0000256" key="11">
    <source>
        <dbReference type="SAM" id="MobiDB-lite"/>
    </source>
</evidence>
<dbReference type="CDD" id="cd00054">
    <property type="entry name" value="EGF_CA"/>
    <property type="match status" value="1"/>
</dbReference>
<dbReference type="InterPro" id="IPR000152">
    <property type="entry name" value="EGF-type_Asp/Asn_hydroxyl_site"/>
</dbReference>
<dbReference type="FunFam" id="2.10.25.10:FF:000139">
    <property type="entry name" value="Fibulin-1"/>
    <property type="match status" value="1"/>
</dbReference>
<dbReference type="AlphaFoldDB" id="A0A3Q3XHD3"/>
<dbReference type="Pfam" id="PF07645">
    <property type="entry name" value="EGF_CA"/>
    <property type="match status" value="6"/>
</dbReference>
<evidence type="ECO:0000256" key="3">
    <source>
        <dbReference type="ARBA" id="ARBA00022525"/>
    </source>
</evidence>
<evidence type="ECO:0000256" key="5">
    <source>
        <dbReference type="ARBA" id="ARBA00022536"/>
    </source>
</evidence>
<evidence type="ECO:0000256" key="8">
    <source>
        <dbReference type="ARBA" id="ARBA00023157"/>
    </source>
</evidence>
<evidence type="ECO:0000256" key="6">
    <source>
        <dbReference type="ARBA" id="ARBA00022737"/>
    </source>
</evidence>
<dbReference type="PROSITE" id="PS01187">
    <property type="entry name" value="EGF_CA"/>
    <property type="match status" value="2"/>
</dbReference>
<sequence>ECLQQSHNCGLGFECVNTEGSFRCNSKPGCSVGFNLDAQANCVTDECDVPTQPCSPSFNCINTVGSYMCQRKIICSRGYHASPDGSRCIVDECQGGQHRCGEGQLCHNMPGSYRCECLTGYQYDSFRRMCIDVNECWRYPGRLCAQTCENTPGSYECSCTSGFRLSSDGKNVNECLASPCSQECANIYGSYQCYCRQGYHLTQDGHTCEIDECSRSISHLCTYKCVNVPGSYQCKCPEYGYTMSPNGRSCRIDECTTGAHNCSLAETCYNIQGSYRCLSLNCPPNYRKLSQLPGLSKLSPENHLLLPELPVQHRHPCSDLPHRTVPRIRGRQRHCEHHARKRGKLLQHAEAEHLHGRRVPASTGPRAEGFPDHRGDEALETGDVYHFPGQDLRLHHR</sequence>
<reference evidence="13" key="2">
    <citation type="submission" date="2025-09" db="UniProtKB">
        <authorList>
            <consortium name="Ensembl"/>
        </authorList>
    </citation>
    <scope>IDENTIFICATION</scope>
</reference>